<feature type="compositionally biased region" description="Basic and acidic residues" evidence="10">
    <location>
        <begin position="1"/>
        <end position="12"/>
    </location>
</feature>
<feature type="domain" description="Transcription elongation factor GreA/GreB C-terminal" evidence="11">
    <location>
        <begin position="97"/>
        <end position="171"/>
    </location>
</feature>
<dbReference type="InterPro" id="IPR022691">
    <property type="entry name" value="Tscrpt_elong_fac_GreA/B_N"/>
</dbReference>
<keyword evidence="5 8" id="KW-0804">Transcription</keyword>
<dbReference type="InterPro" id="IPR036805">
    <property type="entry name" value="Tscrpt_elong_fac_GreA/B_N_sf"/>
</dbReference>
<comment type="similarity">
    <text evidence="1 8 9">Belongs to the GreA/GreB family.</text>
</comment>
<dbReference type="AlphaFoldDB" id="A0A2M8KW01"/>
<dbReference type="PANTHER" id="PTHR30437">
    <property type="entry name" value="TRANSCRIPTION ELONGATION FACTOR GREA"/>
    <property type="match status" value="1"/>
</dbReference>
<evidence type="ECO:0000256" key="10">
    <source>
        <dbReference type="SAM" id="MobiDB-lite"/>
    </source>
</evidence>
<feature type="region of interest" description="Disordered" evidence="10">
    <location>
        <begin position="1"/>
        <end position="22"/>
    </location>
</feature>
<evidence type="ECO:0000256" key="2">
    <source>
        <dbReference type="ARBA" id="ARBA00013729"/>
    </source>
</evidence>
<keyword evidence="13" id="KW-0648">Protein biosynthesis</keyword>
<dbReference type="NCBIfam" id="TIGR01462">
    <property type="entry name" value="greA"/>
    <property type="match status" value="1"/>
</dbReference>
<evidence type="ECO:0000259" key="12">
    <source>
        <dbReference type="Pfam" id="PF03449"/>
    </source>
</evidence>
<dbReference type="Pfam" id="PF03449">
    <property type="entry name" value="GreA_GreB_N"/>
    <property type="match status" value="1"/>
</dbReference>
<dbReference type="InterPro" id="IPR036953">
    <property type="entry name" value="GreA/GreB_C_sf"/>
</dbReference>
<evidence type="ECO:0000256" key="1">
    <source>
        <dbReference type="ARBA" id="ARBA00008213"/>
    </source>
</evidence>
<dbReference type="SUPFAM" id="SSF54534">
    <property type="entry name" value="FKBP-like"/>
    <property type="match status" value="1"/>
</dbReference>
<dbReference type="PIRSF" id="PIRSF006092">
    <property type="entry name" value="GreA_GreB"/>
    <property type="match status" value="1"/>
</dbReference>
<dbReference type="InterPro" id="IPR001437">
    <property type="entry name" value="Tscrpt_elong_fac_GreA/B_C"/>
</dbReference>
<keyword evidence="4 8" id="KW-0238">DNA-binding</keyword>
<dbReference type="Gene3D" id="3.10.50.30">
    <property type="entry name" value="Transcription elongation factor, GreA/GreB, C-terminal domain"/>
    <property type="match status" value="1"/>
</dbReference>
<dbReference type="Pfam" id="PF01272">
    <property type="entry name" value="GreA_GreB"/>
    <property type="match status" value="1"/>
</dbReference>
<dbReference type="EMBL" id="PFEF01000010">
    <property type="protein sequence ID" value="PJE64108.1"/>
    <property type="molecule type" value="Genomic_DNA"/>
</dbReference>
<gene>
    <name evidence="8" type="primary">greA</name>
    <name evidence="13" type="ORF">COU90_04530</name>
</gene>
<dbReference type="Proteomes" id="UP000229098">
    <property type="component" value="Unassembled WGS sequence"/>
</dbReference>
<evidence type="ECO:0000256" key="5">
    <source>
        <dbReference type="ARBA" id="ARBA00023163"/>
    </source>
</evidence>
<dbReference type="GO" id="GO:0070063">
    <property type="term" value="F:RNA polymerase binding"/>
    <property type="evidence" value="ECO:0007669"/>
    <property type="project" value="InterPro"/>
</dbReference>
<comment type="function">
    <text evidence="6 8 9">Necessary for efficient RNA polymerase transcription elongation past template-encoded arresting sites. The arresting sites in DNA have the property of trapping a certain fraction of elongating RNA polymerases that pass through, resulting in locked ternary complexes. Cleavage of the nascent transcript by cleavage factors such as GreA or GreB allows the resumption of elongation from the new 3'terminus. GreA releases sequences of 2 to 3 nucleotides.</text>
</comment>
<protein>
    <recommendedName>
        <fullName evidence="2 8">Transcription elongation factor GreA</fullName>
    </recommendedName>
    <alternativeName>
        <fullName evidence="7 8">Transcript cleavage factor GreA</fullName>
    </alternativeName>
</protein>
<feature type="domain" description="Transcription elongation factor GreA/GreB N-terminal" evidence="12">
    <location>
        <begin position="22"/>
        <end position="90"/>
    </location>
</feature>
<name>A0A2M8KW01_9BACT</name>
<evidence type="ECO:0000259" key="11">
    <source>
        <dbReference type="Pfam" id="PF01272"/>
    </source>
</evidence>
<organism evidence="13 14">
    <name type="scientific">Candidatus Ryanbacteria bacterium CG10_big_fil_rev_8_21_14_0_10_43_42</name>
    <dbReference type="NCBI Taxonomy" id="1974864"/>
    <lineage>
        <taxon>Bacteria</taxon>
        <taxon>Candidatus Ryaniibacteriota</taxon>
    </lineage>
</organism>
<evidence type="ECO:0000256" key="9">
    <source>
        <dbReference type="RuleBase" id="RU000556"/>
    </source>
</evidence>
<dbReference type="PANTHER" id="PTHR30437:SF4">
    <property type="entry name" value="TRANSCRIPTION ELONGATION FACTOR GREA"/>
    <property type="match status" value="1"/>
</dbReference>
<evidence type="ECO:0000256" key="6">
    <source>
        <dbReference type="ARBA" id="ARBA00024916"/>
    </source>
</evidence>
<dbReference type="GO" id="GO:0006354">
    <property type="term" value="P:DNA-templated transcription elongation"/>
    <property type="evidence" value="ECO:0007669"/>
    <property type="project" value="TreeGrafter"/>
</dbReference>
<comment type="caution">
    <text evidence="13">The sequence shown here is derived from an EMBL/GenBank/DDBJ whole genome shotgun (WGS) entry which is preliminary data.</text>
</comment>
<dbReference type="SUPFAM" id="SSF46557">
    <property type="entry name" value="GreA transcript cleavage protein, N-terminal domain"/>
    <property type="match status" value="1"/>
</dbReference>
<evidence type="ECO:0000313" key="13">
    <source>
        <dbReference type="EMBL" id="PJE64108.1"/>
    </source>
</evidence>
<dbReference type="InterPro" id="IPR006359">
    <property type="entry name" value="Tscrpt_elong_fac_GreA"/>
</dbReference>
<dbReference type="InterPro" id="IPR023459">
    <property type="entry name" value="Tscrpt_elong_fac_GreA/B_fam"/>
</dbReference>
<dbReference type="FunFam" id="1.10.287.180:FF:000001">
    <property type="entry name" value="Transcription elongation factor GreA"/>
    <property type="match status" value="1"/>
</dbReference>
<dbReference type="GO" id="GO:0032784">
    <property type="term" value="P:regulation of DNA-templated transcription elongation"/>
    <property type="evidence" value="ECO:0007669"/>
    <property type="project" value="UniProtKB-UniRule"/>
</dbReference>
<keyword evidence="3 8" id="KW-0805">Transcription regulation</keyword>
<dbReference type="NCBIfam" id="NF001263">
    <property type="entry name" value="PRK00226.1-4"/>
    <property type="match status" value="1"/>
</dbReference>
<dbReference type="GO" id="GO:0003677">
    <property type="term" value="F:DNA binding"/>
    <property type="evidence" value="ECO:0007669"/>
    <property type="project" value="UniProtKB-UniRule"/>
</dbReference>
<evidence type="ECO:0000256" key="8">
    <source>
        <dbReference type="HAMAP-Rule" id="MF_00105"/>
    </source>
</evidence>
<keyword evidence="13" id="KW-0251">Elongation factor</keyword>
<dbReference type="Gene3D" id="1.10.287.180">
    <property type="entry name" value="Transcription elongation factor, GreA/GreB, N-terminal domain"/>
    <property type="match status" value="1"/>
</dbReference>
<evidence type="ECO:0000256" key="7">
    <source>
        <dbReference type="ARBA" id="ARBA00030776"/>
    </source>
</evidence>
<reference evidence="14" key="1">
    <citation type="submission" date="2017-09" db="EMBL/GenBank/DDBJ databases">
        <title>Depth-based differentiation of microbial function through sediment-hosted aquifers and enrichment of novel symbionts in the deep terrestrial subsurface.</title>
        <authorList>
            <person name="Probst A.J."/>
            <person name="Ladd B."/>
            <person name="Jarett J.K."/>
            <person name="Geller-Mcgrath D.E."/>
            <person name="Sieber C.M.K."/>
            <person name="Emerson J.B."/>
            <person name="Anantharaman K."/>
            <person name="Thomas B.C."/>
            <person name="Malmstrom R."/>
            <person name="Stieglmeier M."/>
            <person name="Klingl A."/>
            <person name="Woyke T."/>
            <person name="Ryan C.M."/>
            <person name="Banfield J.F."/>
        </authorList>
    </citation>
    <scope>NUCLEOTIDE SEQUENCE [LARGE SCALE GENOMIC DNA]</scope>
</reference>
<sequence length="172" mass="18952">MTIKSSSEDSARDNGSIEVEHMSKEGYAKIEKELARLKTEERLHIAERLEYAKSLGDLSENAEFDAAKEEQMLNEMRIRELEDLLSRATVVEKPLSQTKVEIGSCIIVQVSNNGVTKETYTIVGSSEEADPLAGLISNESPLGHAFMGKKKGEVVRVAAPKGDIEYVIIEIA</sequence>
<dbReference type="HAMAP" id="MF_00105">
    <property type="entry name" value="GreA_GreB"/>
    <property type="match status" value="1"/>
</dbReference>
<proteinExistence type="inferred from homology"/>
<accession>A0A2M8KW01</accession>
<dbReference type="GO" id="GO:0003746">
    <property type="term" value="F:translation elongation factor activity"/>
    <property type="evidence" value="ECO:0007669"/>
    <property type="project" value="UniProtKB-KW"/>
</dbReference>
<evidence type="ECO:0000313" key="14">
    <source>
        <dbReference type="Proteomes" id="UP000229098"/>
    </source>
</evidence>
<evidence type="ECO:0000256" key="4">
    <source>
        <dbReference type="ARBA" id="ARBA00023125"/>
    </source>
</evidence>
<evidence type="ECO:0000256" key="3">
    <source>
        <dbReference type="ARBA" id="ARBA00023015"/>
    </source>
</evidence>
<dbReference type="InterPro" id="IPR028624">
    <property type="entry name" value="Tscrpt_elong_fac_GreA/B"/>
</dbReference>